<reference evidence="8 9" key="1">
    <citation type="submission" date="2020-08" db="EMBL/GenBank/DDBJ databases">
        <title>Genomic Encyclopedia of Type Strains, Phase IV (KMG-IV): sequencing the most valuable type-strain genomes for metagenomic binning, comparative biology and taxonomic classification.</title>
        <authorList>
            <person name="Goeker M."/>
        </authorList>
    </citation>
    <scope>NUCLEOTIDE SEQUENCE [LARGE SCALE GENOMIC DNA]</scope>
    <source>
        <strain evidence="8 9">DSM 26723</strain>
    </source>
</reference>
<keyword evidence="9" id="KW-1185">Reference proteome</keyword>
<evidence type="ECO:0000256" key="4">
    <source>
        <dbReference type="ARBA" id="ARBA00022692"/>
    </source>
</evidence>
<feature type="transmembrane region" description="Helical" evidence="7">
    <location>
        <begin position="17"/>
        <end position="34"/>
    </location>
</feature>
<keyword evidence="3" id="KW-1003">Cell membrane</keyword>
<dbReference type="PANTHER" id="PTHR33452">
    <property type="entry name" value="OXIDOREDUCTASE CATD-RELATED"/>
    <property type="match status" value="1"/>
</dbReference>
<protein>
    <submittedName>
        <fullName evidence="8">Putative oxidoreductase</fullName>
    </submittedName>
</protein>
<dbReference type="Pfam" id="PF07681">
    <property type="entry name" value="DoxX"/>
    <property type="match status" value="1"/>
</dbReference>
<evidence type="ECO:0000256" key="3">
    <source>
        <dbReference type="ARBA" id="ARBA00022475"/>
    </source>
</evidence>
<evidence type="ECO:0000256" key="5">
    <source>
        <dbReference type="ARBA" id="ARBA00022989"/>
    </source>
</evidence>
<organism evidence="8 9">
    <name type="scientific">Povalibacter uvarum</name>
    <dbReference type="NCBI Taxonomy" id="732238"/>
    <lineage>
        <taxon>Bacteria</taxon>
        <taxon>Pseudomonadati</taxon>
        <taxon>Pseudomonadota</taxon>
        <taxon>Gammaproteobacteria</taxon>
        <taxon>Steroidobacterales</taxon>
        <taxon>Steroidobacteraceae</taxon>
        <taxon>Povalibacter</taxon>
    </lineage>
</organism>
<evidence type="ECO:0000256" key="6">
    <source>
        <dbReference type="ARBA" id="ARBA00023136"/>
    </source>
</evidence>
<feature type="transmembrane region" description="Helical" evidence="7">
    <location>
        <begin position="46"/>
        <end position="68"/>
    </location>
</feature>
<evidence type="ECO:0000313" key="9">
    <source>
        <dbReference type="Proteomes" id="UP000588068"/>
    </source>
</evidence>
<dbReference type="Proteomes" id="UP000588068">
    <property type="component" value="Unassembled WGS sequence"/>
</dbReference>
<gene>
    <name evidence="8" type="ORF">HNQ60_004991</name>
</gene>
<keyword evidence="4 7" id="KW-0812">Transmembrane</keyword>
<accession>A0A841HV86</accession>
<dbReference type="InterPro" id="IPR032808">
    <property type="entry name" value="DoxX"/>
</dbReference>
<comment type="subcellular location">
    <subcellularLocation>
        <location evidence="1">Cell membrane</location>
        <topology evidence="1">Multi-pass membrane protein</topology>
    </subcellularLocation>
</comment>
<keyword evidence="5 7" id="KW-1133">Transmembrane helix</keyword>
<evidence type="ECO:0000256" key="2">
    <source>
        <dbReference type="ARBA" id="ARBA00006679"/>
    </source>
</evidence>
<feature type="transmembrane region" description="Helical" evidence="7">
    <location>
        <begin position="80"/>
        <end position="100"/>
    </location>
</feature>
<dbReference type="PANTHER" id="PTHR33452:SF1">
    <property type="entry name" value="INNER MEMBRANE PROTEIN YPHA-RELATED"/>
    <property type="match status" value="1"/>
</dbReference>
<evidence type="ECO:0000313" key="8">
    <source>
        <dbReference type="EMBL" id="MBB6096100.1"/>
    </source>
</evidence>
<name>A0A841HV86_9GAMM</name>
<dbReference type="AlphaFoldDB" id="A0A841HV86"/>
<comment type="similarity">
    <text evidence="2">Belongs to the DoxX family.</text>
</comment>
<comment type="caution">
    <text evidence="8">The sequence shown here is derived from an EMBL/GenBank/DDBJ whole genome shotgun (WGS) entry which is preliminary data.</text>
</comment>
<evidence type="ECO:0000256" key="7">
    <source>
        <dbReference type="SAM" id="Phobius"/>
    </source>
</evidence>
<evidence type="ECO:0000256" key="1">
    <source>
        <dbReference type="ARBA" id="ARBA00004651"/>
    </source>
</evidence>
<dbReference type="GO" id="GO:0005886">
    <property type="term" value="C:plasma membrane"/>
    <property type="evidence" value="ECO:0007669"/>
    <property type="project" value="UniProtKB-SubCell"/>
</dbReference>
<proteinExistence type="inferred from homology"/>
<dbReference type="InterPro" id="IPR051907">
    <property type="entry name" value="DoxX-like_oxidoreductase"/>
</dbReference>
<dbReference type="RefSeq" id="WP_184335472.1">
    <property type="nucleotide sequence ID" value="NZ_JACHHZ010000006.1"/>
</dbReference>
<feature type="transmembrane region" description="Helical" evidence="7">
    <location>
        <begin position="106"/>
        <end position="124"/>
    </location>
</feature>
<keyword evidence="6 7" id="KW-0472">Membrane</keyword>
<dbReference type="EMBL" id="JACHHZ010000006">
    <property type="protein sequence ID" value="MBB6096100.1"/>
    <property type="molecule type" value="Genomic_DNA"/>
</dbReference>
<sequence length="144" mass="15908">MSNAALLTSLQRYDDHGLLLLRVLAGSFLIYGVWDNITSAERMEEFVAFLTKFGFPAPAFMARLSVWAQFLIGLSFITGLLMRWAGILCAINFAVAFVMVDRFAGFRGAFPALCLLALGVYFALRGSGRFGLDAVLERRAQAKQ</sequence>